<feature type="domain" description="PARP catalytic" evidence="13">
    <location>
        <begin position="796"/>
        <end position="1004"/>
    </location>
</feature>
<feature type="domain" description="C3H1-type" evidence="11">
    <location>
        <begin position="578"/>
        <end position="605"/>
    </location>
</feature>
<dbReference type="InterPro" id="IPR004170">
    <property type="entry name" value="WWE_dom"/>
</dbReference>
<dbReference type="PANTHER" id="PTHR45740">
    <property type="entry name" value="POLY [ADP-RIBOSE] POLYMERASE"/>
    <property type="match status" value="1"/>
</dbReference>
<evidence type="ECO:0000256" key="7">
    <source>
        <dbReference type="ARBA" id="ARBA00023242"/>
    </source>
</evidence>
<keyword evidence="5" id="KW-0013">ADP-ribosylation</keyword>
<evidence type="ECO:0000256" key="10">
    <source>
        <dbReference type="SAM" id="MobiDB-lite"/>
    </source>
</evidence>
<proteinExistence type="inferred from homology"/>
<dbReference type="FunFam" id="3.30.720.50:FF:000008">
    <property type="entry name" value="TCDD-inducible poly [ADP-ribose] polymerase"/>
    <property type="match status" value="1"/>
</dbReference>
<accession>A0A8C5IHJ3</accession>
<dbReference type="CDD" id="cd01439">
    <property type="entry name" value="TCCD_inducible_PARP_like"/>
    <property type="match status" value="1"/>
</dbReference>
<evidence type="ECO:0000256" key="8">
    <source>
        <dbReference type="ARBA" id="ARBA00024347"/>
    </source>
</evidence>
<dbReference type="InterPro" id="IPR051712">
    <property type="entry name" value="ARTD-AVP"/>
</dbReference>
<dbReference type="SMART" id="SM00356">
    <property type="entry name" value="ZnF_C3H1"/>
    <property type="match status" value="1"/>
</dbReference>
<evidence type="ECO:0000256" key="2">
    <source>
        <dbReference type="ARBA" id="ARBA00004906"/>
    </source>
</evidence>
<dbReference type="GO" id="GO:1990404">
    <property type="term" value="F:NAD+-protein mono-ADP-ribosyltransferase activity"/>
    <property type="evidence" value="ECO:0007669"/>
    <property type="project" value="TreeGrafter"/>
</dbReference>
<keyword evidence="9" id="KW-0862">Zinc</keyword>
<dbReference type="Gene3D" id="3.90.228.10">
    <property type="match status" value="1"/>
</dbReference>
<evidence type="ECO:0000256" key="9">
    <source>
        <dbReference type="PROSITE-ProRule" id="PRU00723"/>
    </source>
</evidence>
<keyword evidence="3" id="KW-0328">Glycosyltransferase</keyword>
<dbReference type="PROSITE" id="PS51059">
    <property type="entry name" value="PARP_CATALYTIC"/>
    <property type="match status" value="1"/>
</dbReference>
<comment type="subcellular location">
    <subcellularLocation>
        <location evidence="1">Nucleus</location>
    </subcellularLocation>
</comment>
<feature type="zinc finger region" description="C3H1-type" evidence="9">
    <location>
        <begin position="578"/>
        <end position="605"/>
    </location>
</feature>
<dbReference type="PROSITE" id="PS50918">
    <property type="entry name" value="WWE"/>
    <property type="match status" value="1"/>
</dbReference>
<reference evidence="14" key="2">
    <citation type="submission" date="2025-09" db="UniProtKB">
        <authorList>
            <consortium name="Ensembl"/>
        </authorList>
    </citation>
    <scope>IDENTIFICATION</scope>
</reference>
<evidence type="ECO:0000313" key="14">
    <source>
        <dbReference type="Ensembl" id="ENSJHYP00000004453.1"/>
    </source>
</evidence>
<evidence type="ECO:0000313" key="15">
    <source>
        <dbReference type="Proteomes" id="UP000694408"/>
    </source>
</evidence>
<dbReference type="SUPFAM" id="SSF56399">
    <property type="entry name" value="ADP-ribosylation"/>
    <property type="match status" value="1"/>
</dbReference>
<evidence type="ECO:0000256" key="1">
    <source>
        <dbReference type="ARBA" id="ARBA00004123"/>
    </source>
</evidence>
<dbReference type="Proteomes" id="UP000694408">
    <property type="component" value="Unplaced"/>
</dbReference>
<feature type="compositionally biased region" description="Basic and acidic residues" evidence="10">
    <location>
        <begin position="49"/>
        <end position="59"/>
    </location>
</feature>
<keyword evidence="6" id="KW-0520">NAD</keyword>
<feature type="region of interest" description="Disordered" evidence="10">
    <location>
        <begin position="200"/>
        <end position="302"/>
    </location>
</feature>
<dbReference type="GO" id="GO:0016567">
    <property type="term" value="P:protein ubiquitination"/>
    <property type="evidence" value="ECO:0007669"/>
    <property type="project" value="UniProtKB-UniPathway"/>
</dbReference>
<keyword evidence="15" id="KW-1185">Reference proteome</keyword>
<dbReference type="UniPathway" id="UPA00143"/>
<evidence type="ECO:0000256" key="4">
    <source>
        <dbReference type="ARBA" id="ARBA00022679"/>
    </source>
</evidence>
<evidence type="ECO:0000256" key="5">
    <source>
        <dbReference type="ARBA" id="ARBA00022765"/>
    </source>
</evidence>
<dbReference type="FunFam" id="3.90.228.10:FF:000003">
    <property type="entry name" value="TCDD-inducible poly [ADP-ribose] polymerase"/>
    <property type="match status" value="1"/>
</dbReference>
<dbReference type="InterPro" id="IPR037197">
    <property type="entry name" value="WWE_dom_sf"/>
</dbReference>
<protein>
    <submittedName>
        <fullName evidence="14">TCDD inducible poly(ADP-ribose) polymerase</fullName>
    </submittedName>
</protein>
<comment type="pathway">
    <text evidence="2">Protein modification; protein ubiquitination.</text>
</comment>
<dbReference type="AlphaFoldDB" id="A0A8C5IHJ3"/>
<feature type="compositionally biased region" description="Basic residues" evidence="10">
    <location>
        <begin position="230"/>
        <end position="241"/>
    </location>
</feature>
<dbReference type="Pfam" id="PF00644">
    <property type="entry name" value="PARP"/>
    <property type="match status" value="1"/>
</dbReference>
<keyword evidence="4" id="KW-0808">Transferase</keyword>
<organism evidence="14 15">
    <name type="scientific">Junco hyemalis</name>
    <name type="common">Dark-eyed junco</name>
    <dbReference type="NCBI Taxonomy" id="40217"/>
    <lineage>
        <taxon>Eukaryota</taxon>
        <taxon>Metazoa</taxon>
        <taxon>Chordata</taxon>
        <taxon>Craniata</taxon>
        <taxon>Vertebrata</taxon>
        <taxon>Euteleostomi</taxon>
        <taxon>Archelosauria</taxon>
        <taxon>Archosauria</taxon>
        <taxon>Dinosauria</taxon>
        <taxon>Saurischia</taxon>
        <taxon>Theropoda</taxon>
        <taxon>Coelurosauria</taxon>
        <taxon>Aves</taxon>
        <taxon>Neognathae</taxon>
        <taxon>Neoaves</taxon>
        <taxon>Telluraves</taxon>
        <taxon>Australaves</taxon>
        <taxon>Passeriformes</taxon>
        <taxon>Passerellidae</taxon>
        <taxon>Junco</taxon>
    </lineage>
</organism>
<evidence type="ECO:0000259" key="11">
    <source>
        <dbReference type="PROSITE" id="PS50103"/>
    </source>
</evidence>
<reference evidence="14" key="1">
    <citation type="submission" date="2025-08" db="UniProtKB">
        <authorList>
            <consortium name="Ensembl"/>
        </authorList>
    </citation>
    <scope>IDENTIFICATION</scope>
</reference>
<dbReference type="InterPro" id="IPR000571">
    <property type="entry name" value="Znf_CCCH"/>
</dbReference>
<dbReference type="PROSITE" id="PS50103">
    <property type="entry name" value="ZF_C3H1"/>
    <property type="match status" value="1"/>
</dbReference>
<comment type="similarity">
    <text evidence="8">Belongs to the ARTD/PARP family.</text>
</comment>
<keyword evidence="7" id="KW-0539">Nucleus</keyword>
<feature type="region of interest" description="Disordered" evidence="10">
    <location>
        <begin position="457"/>
        <end position="512"/>
    </location>
</feature>
<keyword evidence="9" id="KW-0479">Metal-binding</keyword>
<dbReference type="GO" id="GO:0003950">
    <property type="term" value="F:NAD+ poly-ADP-ribosyltransferase activity"/>
    <property type="evidence" value="ECO:0007669"/>
    <property type="project" value="InterPro"/>
</dbReference>
<dbReference type="InterPro" id="IPR018123">
    <property type="entry name" value="WWE-dom_subgr"/>
</dbReference>
<dbReference type="SMART" id="SM00678">
    <property type="entry name" value="WWE"/>
    <property type="match status" value="1"/>
</dbReference>
<dbReference type="PANTHER" id="PTHR45740:SF7">
    <property type="entry name" value="PROTEIN MONO-ADP-RIBOSYLTRANSFERASE TIPARP"/>
    <property type="match status" value="1"/>
</dbReference>
<feature type="compositionally biased region" description="Pro residues" evidence="10">
    <location>
        <begin position="287"/>
        <end position="300"/>
    </location>
</feature>
<keyword evidence="9" id="KW-0863">Zinc-finger</keyword>
<evidence type="ECO:0000259" key="13">
    <source>
        <dbReference type="PROSITE" id="PS51059"/>
    </source>
</evidence>
<dbReference type="GO" id="GO:0008270">
    <property type="term" value="F:zinc ion binding"/>
    <property type="evidence" value="ECO:0007669"/>
    <property type="project" value="UniProtKB-KW"/>
</dbReference>
<evidence type="ECO:0000256" key="6">
    <source>
        <dbReference type="ARBA" id="ARBA00023027"/>
    </source>
</evidence>
<dbReference type="Gene3D" id="3.30.720.50">
    <property type="match status" value="1"/>
</dbReference>
<dbReference type="GO" id="GO:0005634">
    <property type="term" value="C:nucleus"/>
    <property type="evidence" value="ECO:0007669"/>
    <property type="project" value="UniProtKB-SubCell"/>
</dbReference>
<dbReference type="Ensembl" id="ENSJHYT00000005493.1">
    <property type="protein sequence ID" value="ENSJHYP00000004453.1"/>
    <property type="gene ID" value="ENSJHYG00000003675.1"/>
</dbReference>
<evidence type="ECO:0000256" key="3">
    <source>
        <dbReference type="ARBA" id="ARBA00022676"/>
    </source>
</evidence>
<feature type="domain" description="WWE" evidence="12">
    <location>
        <begin position="674"/>
        <end position="754"/>
    </location>
</feature>
<feature type="region of interest" description="Disordered" evidence="10">
    <location>
        <begin position="1"/>
        <end position="96"/>
    </location>
</feature>
<feature type="compositionally biased region" description="Low complexity" evidence="10">
    <location>
        <begin position="271"/>
        <end position="286"/>
    </location>
</feature>
<dbReference type="Pfam" id="PF02825">
    <property type="entry name" value="WWE"/>
    <property type="match status" value="1"/>
</dbReference>
<name>A0A8C5IHJ3_JUNHY</name>
<sequence length="1004" mass="111657">MLPCRPEPGSYRAGTGTRHGSEPGSDRAGTGTRHGSEPGSDRAGTGTRHGLEPGSDRARSGNRHSLNGTRWGSEPGSRTLRTRTRHCPEPGYAGARSSKPAICRLGRWGALIPLPNFLIPTGLLIPLFHCILLPTGLLIPVFHGILLPPWLLIPLSPQRPSRLPPALARSQIGMAETMKALPKKSAEDLAERLRLKSCSSRSSSDCCRPPGPPLGAMAGQGSVSAAERLRVRRHGAGRARRAGSASGARRDPSLRPILSRSLPQPGPEPGPILSRSPPSALSRSLPQPGPDPVPIPPSPRSRPDVAALPAWLRQVGSWEALGRLKVIWREQSVCPMDTEAQPACVVPQAPCPAMKCSPSEDFPPQVQLAEKIPPVKPCFKKKQQVQKRLDSQTLRALRPIFTSLLGAGALDRVFVPRGQRGGHGDLCEPAVKKTLDLGTSCPQTENNVTVLMPAAPDVQGQLPGARPSPGHPEQDVQSGEQGFSPETPGTAADNGNESFQDHPLHPSAGDAAACPLFPDKGLESYTSGFLQENSCPMQYNLTPSNKFSAGIFQDKSEEASLDLVFELLNQLQYHTHQEDGIEICVDFLQGTCVYGSDCPKHHTVLPYHWQVRRTATQRWQSVTNDSQEHLERLYCNPDNDKIKVKYRGQECWVDLNLMKFYESAEFDQMRRLSTASCPSSSSNCYTVWKYFCRDHFGWREYSEPVVRLIEEASCRGLREVRFITWHNQYILNIKDGFQQNSCFRREIKRRPLLRSCLLLMPFLQTLGGSSALPSPCSNPAAAHDLSPAAVTCPSFYPETWIGMDPAQDFIQVPVLKEDKSYRTIYNLFHKTVPETKYRILKILRVQNQFLWEKYKRKKEYMSKKMSGLDRIMNERHLFHGTSQDVVDGICKHNFDPRVCGKHATMFGQGSYFARKASYSHNFSKRSPKGVHFMFLAKVLTGRYTVGNHTMRRPPPVEPGSITSDLYDSCVDNYFEPQIFVIFNDDQSYPYFIIQYEEVSSTVSI</sequence>
<evidence type="ECO:0000259" key="12">
    <source>
        <dbReference type="PROSITE" id="PS50918"/>
    </source>
</evidence>
<dbReference type="SUPFAM" id="SSF117839">
    <property type="entry name" value="WWE domain"/>
    <property type="match status" value="1"/>
</dbReference>
<dbReference type="InterPro" id="IPR012317">
    <property type="entry name" value="Poly(ADP-ribose)pol_cat_dom"/>
</dbReference>